<comment type="caution">
    <text evidence="2">The sequence shown here is derived from an EMBL/GenBank/DDBJ whole genome shotgun (WGS) entry which is preliminary data.</text>
</comment>
<proteinExistence type="predicted"/>
<evidence type="ECO:0000256" key="1">
    <source>
        <dbReference type="SAM" id="MobiDB-lite"/>
    </source>
</evidence>
<keyword evidence="3" id="KW-1185">Reference proteome</keyword>
<feature type="compositionally biased region" description="Polar residues" evidence="1">
    <location>
        <begin position="90"/>
        <end position="111"/>
    </location>
</feature>
<evidence type="ECO:0000313" key="2">
    <source>
        <dbReference type="EMBL" id="KAK7202428.1"/>
    </source>
</evidence>
<sequence>MDMSRDDSQLLASFKEAALSVTKLYRAASSDITQAKERGYREAIDDVLSVIASGQDIYEWALAKKYAFSGDEDLSNADKSPAGPHDGQQESKPLQSISEAPNQPQHQQSHGSRPAGMDVTMANGEFTFRSDLQLDRSYQLPSTSAVQQEARDYMMIAPEDVLFHAVSAQLEEEQLIAQQNQHQHQHQHQHEHHQDQIQGTQQSMDTLDHQQQPPQSQGLFGGVKRRNGEFDDTTDKSSGFKRYRF</sequence>
<feature type="region of interest" description="Disordered" evidence="1">
    <location>
        <begin position="177"/>
        <end position="245"/>
    </location>
</feature>
<dbReference type="EMBL" id="JBBJBU010000018">
    <property type="protein sequence ID" value="KAK7202428.1"/>
    <property type="molecule type" value="Genomic_DNA"/>
</dbReference>
<dbReference type="PANTHER" id="PTHR38645">
    <property type="entry name" value="CHROMOSOME 9, WHOLE GENOME SHOTGUN SEQUENCE"/>
    <property type="match status" value="1"/>
</dbReference>
<name>A0ABR1F031_9ASCO</name>
<feature type="compositionally biased region" description="Polar residues" evidence="1">
    <location>
        <begin position="199"/>
        <end position="218"/>
    </location>
</feature>
<feature type="compositionally biased region" description="Basic and acidic residues" evidence="1">
    <location>
        <begin position="226"/>
        <end position="235"/>
    </location>
</feature>
<protein>
    <submittedName>
        <fullName evidence="2">Uncharacterized protein</fullName>
    </submittedName>
</protein>
<organism evidence="2 3">
    <name type="scientific">Myxozyma melibiosi</name>
    <dbReference type="NCBI Taxonomy" id="54550"/>
    <lineage>
        <taxon>Eukaryota</taxon>
        <taxon>Fungi</taxon>
        <taxon>Dikarya</taxon>
        <taxon>Ascomycota</taxon>
        <taxon>Saccharomycotina</taxon>
        <taxon>Lipomycetes</taxon>
        <taxon>Lipomycetales</taxon>
        <taxon>Lipomycetaceae</taxon>
        <taxon>Myxozyma</taxon>
    </lineage>
</organism>
<reference evidence="2 3" key="1">
    <citation type="submission" date="2024-03" db="EMBL/GenBank/DDBJ databases">
        <title>Genome-scale model development and genomic sequencing of the oleaginous clade Lipomyces.</title>
        <authorList>
            <consortium name="Lawrence Berkeley National Laboratory"/>
            <person name="Czajka J.J."/>
            <person name="Han Y."/>
            <person name="Kim J."/>
            <person name="Mondo S.J."/>
            <person name="Hofstad B.A."/>
            <person name="Robles A."/>
            <person name="Haridas S."/>
            <person name="Riley R."/>
            <person name="LaButti K."/>
            <person name="Pangilinan J."/>
            <person name="Andreopoulos W."/>
            <person name="Lipzen A."/>
            <person name="Yan J."/>
            <person name="Wang M."/>
            <person name="Ng V."/>
            <person name="Grigoriev I.V."/>
            <person name="Spatafora J.W."/>
            <person name="Magnuson J.K."/>
            <person name="Baker S.E."/>
            <person name="Pomraning K.R."/>
        </authorList>
    </citation>
    <scope>NUCLEOTIDE SEQUENCE [LARGE SCALE GENOMIC DNA]</scope>
    <source>
        <strain evidence="2 3">Phaff 52-87</strain>
    </source>
</reference>
<feature type="region of interest" description="Disordered" evidence="1">
    <location>
        <begin position="72"/>
        <end position="119"/>
    </location>
</feature>
<gene>
    <name evidence="2" type="ORF">BZA70DRAFT_286155</name>
</gene>
<dbReference type="RefSeq" id="XP_064765461.1">
    <property type="nucleotide sequence ID" value="XM_064913838.1"/>
</dbReference>
<dbReference type="GeneID" id="90039350"/>
<evidence type="ECO:0000313" key="3">
    <source>
        <dbReference type="Proteomes" id="UP001498771"/>
    </source>
</evidence>
<accession>A0ABR1F031</accession>
<dbReference type="Proteomes" id="UP001498771">
    <property type="component" value="Unassembled WGS sequence"/>
</dbReference>
<dbReference type="PANTHER" id="PTHR38645:SF1">
    <property type="entry name" value="YALI0F12243P"/>
    <property type="match status" value="1"/>
</dbReference>